<dbReference type="InterPro" id="IPR013078">
    <property type="entry name" value="His_Pase_superF_clade-1"/>
</dbReference>
<dbReference type="InterPro" id="IPR029033">
    <property type="entry name" value="His_PPase_superfam"/>
</dbReference>
<dbReference type="PANTHER" id="PTHR48100">
    <property type="entry name" value="BROAD-SPECIFICITY PHOSPHATASE YOR283W-RELATED"/>
    <property type="match status" value="1"/>
</dbReference>
<keyword evidence="2" id="KW-1185">Reference proteome</keyword>
<evidence type="ECO:0000313" key="1">
    <source>
        <dbReference type="EMBL" id="ANU78145.1"/>
    </source>
</evidence>
<dbReference type="SUPFAM" id="SSF53254">
    <property type="entry name" value="Phosphoglycerate mutase-like"/>
    <property type="match status" value="1"/>
</dbReference>
<dbReference type="KEGG" id="byl:A4V09_21800"/>
<dbReference type="SMART" id="SM00855">
    <property type="entry name" value="PGAM"/>
    <property type="match status" value="1"/>
</dbReference>
<dbReference type="RefSeq" id="WP_065544233.1">
    <property type="nucleotide sequence ID" value="NZ_CP015405.2"/>
</dbReference>
<reference evidence="1" key="1">
    <citation type="submission" date="2017-04" db="EMBL/GenBank/DDBJ databases">
        <title>Complete Genome Sequences of Twelve Strains of a Stable Defined Moderately Diverse Mouse Microbiota 2 (sDMDMm2).</title>
        <authorList>
            <person name="Uchimura Y."/>
            <person name="Wyss M."/>
            <person name="Brugiroux S."/>
            <person name="Limenitakis J.P."/>
            <person name="Stecher B."/>
            <person name="McCoy K.D."/>
            <person name="Macpherson A.J."/>
        </authorList>
    </citation>
    <scope>NUCLEOTIDE SEQUENCE</scope>
    <source>
        <strain evidence="1">YL58</strain>
    </source>
</reference>
<dbReference type="AlphaFoldDB" id="A0A1C7IEY0"/>
<protein>
    <submittedName>
        <fullName evidence="1">Histidine phosphatase family protein</fullName>
    </submittedName>
</protein>
<dbReference type="Pfam" id="PF00300">
    <property type="entry name" value="His_Phos_1"/>
    <property type="match status" value="1"/>
</dbReference>
<organism evidence="1 2">
    <name type="scientific">Blautia pseudococcoides</name>
    <dbReference type="NCBI Taxonomy" id="1796616"/>
    <lineage>
        <taxon>Bacteria</taxon>
        <taxon>Bacillati</taxon>
        <taxon>Bacillota</taxon>
        <taxon>Clostridia</taxon>
        <taxon>Lachnospirales</taxon>
        <taxon>Lachnospiraceae</taxon>
        <taxon>Blautia</taxon>
    </lineage>
</organism>
<accession>A0A1C7IEY0</accession>
<name>A0A1C7IEY0_9FIRM</name>
<dbReference type="GO" id="GO:0016791">
    <property type="term" value="F:phosphatase activity"/>
    <property type="evidence" value="ECO:0007669"/>
    <property type="project" value="TreeGrafter"/>
</dbReference>
<dbReference type="OrthoDB" id="9783269at2"/>
<sequence>MKLIFMRHGIPDFMYGNGKYSGQAKCVGQTNYPLSTAGCRQIERGALALKENNIPQVIYSSPLLRCVQSSCILRPYFDCGIYFAEDLAEIHMGEWENLLFSQIKARYPQEYHRRGYAMGDYCVPGGESFLEVQTRAAALVRQAAADAAADDTILFVTHIGVIRSLLCLCEDRPLAHLFEYSLDYGEYLEVSPSVF</sequence>
<gene>
    <name evidence="1" type="ORF">A4V09_21800</name>
</gene>
<dbReference type="Gene3D" id="3.40.50.1240">
    <property type="entry name" value="Phosphoglycerate mutase-like"/>
    <property type="match status" value="1"/>
</dbReference>
<dbReference type="CDD" id="cd07067">
    <property type="entry name" value="HP_PGM_like"/>
    <property type="match status" value="1"/>
</dbReference>
<dbReference type="STRING" id="1796616.A4V09_21800"/>
<dbReference type="InterPro" id="IPR050275">
    <property type="entry name" value="PGM_Phosphatase"/>
</dbReference>
<dbReference type="EMBL" id="CP015405">
    <property type="protein sequence ID" value="ANU78145.1"/>
    <property type="molecule type" value="Genomic_DNA"/>
</dbReference>
<dbReference type="Proteomes" id="UP000092574">
    <property type="component" value="Chromosome"/>
</dbReference>
<evidence type="ECO:0000313" key="2">
    <source>
        <dbReference type="Proteomes" id="UP000092574"/>
    </source>
</evidence>
<proteinExistence type="predicted"/>